<name>M2YZX8_9PROT</name>
<accession>M2YZX8</accession>
<evidence type="ECO:0000313" key="2">
    <source>
        <dbReference type="Proteomes" id="UP000011744"/>
    </source>
</evidence>
<organism evidence="1 2">
    <name type="scientific">Paramagnetospirillum caucaseum</name>
    <dbReference type="NCBI Taxonomy" id="1244869"/>
    <lineage>
        <taxon>Bacteria</taxon>
        <taxon>Pseudomonadati</taxon>
        <taxon>Pseudomonadota</taxon>
        <taxon>Alphaproteobacteria</taxon>
        <taxon>Rhodospirillales</taxon>
        <taxon>Magnetospirillaceae</taxon>
        <taxon>Paramagnetospirillum</taxon>
    </lineage>
</organism>
<dbReference type="EMBL" id="AONQ01000145">
    <property type="protein sequence ID" value="EME67560.1"/>
    <property type="molecule type" value="Genomic_DNA"/>
</dbReference>
<sequence>MNQISNLPELEYFCIWADTPKTEPKRGRKSVSFSDRYAFTGNAIIDGGTYRLQFVEHKDVTKLLNGVHKSRASHVRLYSLYPEAHLAQERTYFSPVIAKTGGRIGEPAAISDDHCTWFPYFVLSRNGLLIEIDFKGINISKPSEEDPQLGTIEHIQTLTTRRGEIIMVPGNHMRWVWRRPVPKVATTAEAA</sequence>
<reference evidence="1 2" key="1">
    <citation type="journal article" date="2014" name="Genome Announc.">
        <title>Draft Genome Sequence of Magnetospirillum sp. Strain SO-1, a Freshwater Magnetotactic Bacterium Isolated from the Ol'khovka River, Russia.</title>
        <authorList>
            <person name="Grouzdev D.S."/>
            <person name="Dziuba M.V."/>
            <person name="Sukhacheva M.S."/>
            <person name="Mardanov A.V."/>
            <person name="Beletskiy A.V."/>
            <person name="Kuznetsov B.B."/>
            <person name="Skryabin K.G."/>
        </authorList>
    </citation>
    <scope>NUCLEOTIDE SEQUENCE [LARGE SCALE GENOMIC DNA]</scope>
    <source>
        <strain evidence="1 2">SO-1</strain>
    </source>
</reference>
<gene>
    <name evidence="1" type="ORF">H261_22893</name>
</gene>
<protein>
    <submittedName>
        <fullName evidence="1">Uncharacterized protein</fullName>
    </submittedName>
</protein>
<dbReference type="OrthoDB" id="7339751at2"/>
<dbReference type="PATRIC" id="fig|1244869.3.peg.4464"/>
<proteinExistence type="predicted"/>
<comment type="caution">
    <text evidence="1">The sequence shown here is derived from an EMBL/GenBank/DDBJ whole genome shotgun (WGS) entry which is preliminary data.</text>
</comment>
<evidence type="ECO:0000313" key="1">
    <source>
        <dbReference type="EMBL" id="EME67560.1"/>
    </source>
</evidence>
<keyword evidence="2" id="KW-1185">Reference proteome</keyword>
<dbReference type="Proteomes" id="UP000011744">
    <property type="component" value="Unassembled WGS sequence"/>
</dbReference>
<dbReference type="AlphaFoldDB" id="M2YZX8"/>
<dbReference type="RefSeq" id="WP_008622539.1">
    <property type="nucleotide sequence ID" value="NZ_AONQ01000145.1"/>
</dbReference>